<dbReference type="EMBL" id="SDBX01000078">
    <property type="protein sequence ID" value="TCW63030.1"/>
    <property type="molecule type" value="Genomic_DNA"/>
</dbReference>
<gene>
    <name evidence="1" type="ORF">ETE95_28630</name>
</gene>
<feature type="non-terminal residue" evidence="1">
    <location>
        <position position="1"/>
    </location>
</feature>
<accession>A0A483E0G8</accession>
<comment type="caution">
    <text evidence="1">The sequence shown here is derived from an EMBL/GenBank/DDBJ whole genome shotgun (WGS) entry which is preliminary data.</text>
</comment>
<protein>
    <submittedName>
        <fullName evidence="1">IS3 family transposase</fullName>
    </submittedName>
</protein>
<dbReference type="AlphaFoldDB" id="A0A483E0G8"/>
<name>A0A483E0G8_KLEPN</name>
<organism evidence="1">
    <name type="scientific">Klebsiella pneumoniae</name>
    <dbReference type="NCBI Taxonomy" id="573"/>
    <lineage>
        <taxon>Bacteria</taxon>
        <taxon>Pseudomonadati</taxon>
        <taxon>Pseudomonadota</taxon>
        <taxon>Gammaproteobacteria</taxon>
        <taxon>Enterobacterales</taxon>
        <taxon>Enterobacteriaceae</taxon>
        <taxon>Klebsiella/Raoultella group</taxon>
        <taxon>Klebsiella</taxon>
        <taxon>Klebsiella pneumoniae complex</taxon>
    </lineage>
</organism>
<proteinExistence type="predicted"/>
<evidence type="ECO:0000313" key="1">
    <source>
        <dbReference type="EMBL" id="TCW63030.1"/>
    </source>
</evidence>
<sequence>DYNECRPHSALNYQTPSEFAARWRNGKCEGKQTDLTN</sequence>
<reference evidence="1" key="1">
    <citation type="submission" date="2019-01" db="EMBL/GenBank/DDBJ databases">
        <authorList>
            <person name="Lista F."/>
            <person name="Anselmo A."/>
        </authorList>
    </citation>
    <scope>NUCLEOTIDE SEQUENCE</scope>
    <source>
        <strain evidence="1">25S</strain>
    </source>
</reference>